<dbReference type="GO" id="GO:0006281">
    <property type="term" value="P:DNA repair"/>
    <property type="evidence" value="ECO:0007669"/>
    <property type="project" value="UniProtKB-KW"/>
</dbReference>
<feature type="compositionally biased region" description="Low complexity" evidence="19">
    <location>
        <begin position="563"/>
        <end position="578"/>
    </location>
</feature>
<organism evidence="23 24">
    <name type="scientific">Rhynocoris fuscipes</name>
    <dbReference type="NCBI Taxonomy" id="488301"/>
    <lineage>
        <taxon>Eukaryota</taxon>
        <taxon>Metazoa</taxon>
        <taxon>Ecdysozoa</taxon>
        <taxon>Arthropoda</taxon>
        <taxon>Hexapoda</taxon>
        <taxon>Insecta</taxon>
        <taxon>Pterygota</taxon>
        <taxon>Neoptera</taxon>
        <taxon>Paraneoptera</taxon>
        <taxon>Hemiptera</taxon>
        <taxon>Heteroptera</taxon>
        <taxon>Panheteroptera</taxon>
        <taxon>Cimicomorpha</taxon>
        <taxon>Reduviidae</taxon>
        <taxon>Harpactorinae</taxon>
        <taxon>Harpactorini</taxon>
        <taxon>Rhynocoris</taxon>
    </lineage>
</organism>
<evidence type="ECO:0000256" key="15">
    <source>
        <dbReference type="ARBA" id="ARBA00031783"/>
    </source>
</evidence>
<feature type="region of interest" description="Disordered" evidence="19">
    <location>
        <begin position="488"/>
        <end position="709"/>
    </location>
</feature>
<evidence type="ECO:0000256" key="7">
    <source>
        <dbReference type="ARBA" id="ARBA00022723"/>
    </source>
</evidence>
<evidence type="ECO:0000256" key="12">
    <source>
        <dbReference type="ARBA" id="ARBA00023125"/>
    </source>
</evidence>
<comment type="catalytic activity">
    <reaction evidence="1">
        <text>S-ubiquitinyl-[E2 ubiquitin-conjugating enzyme]-L-cysteine + [acceptor protein]-L-lysine = [E2 ubiquitin-conjugating enzyme]-L-cysteine + N(6)-ubiquitinyl-[acceptor protein]-L-lysine.</text>
        <dbReference type="EC" id="2.3.2.27"/>
    </reaction>
</comment>
<dbReference type="EC" id="2.3.2.27" evidence="5"/>
<keyword evidence="8 18" id="KW-0227">DNA damage</keyword>
<keyword evidence="10" id="KW-0833">Ubl conjugation pathway</keyword>
<gene>
    <name evidence="23" type="ORF">O3M35_009471</name>
</gene>
<evidence type="ECO:0000256" key="8">
    <source>
        <dbReference type="ARBA" id="ARBA00022763"/>
    </source>
</evidence>
<feature type="compositionally biased region" description="Polar residues" evidence="19">
    <location>
        <begin position="382"/>
        <end position="409"/>
    </location>
</feature>
<feature type="region of interest" description="Disordered" evidence="19">
    <location>
        <begin position="114"/>
        <end position="158"/>
    </location>
</feature>
<feature type="compositionally biased region" description="Basic and acidic residues" evidence="19">
    <location>
        <begin position="655"/>
        <end position="665"/>
    </location>
</feature>
<evidence type="ECO:0000256" key="2">
    <source>
        <dbReference type="ARBA" id="ARBA00004123"/>
    </source>
</evidence>
<evidence type="ECO:0000259" key="20">
    <source>
        <dbReference type="PROSITE" id="PS50089"/>
    </source>
</evidence>
<evidence type="ECO:0000256" key="1">
    <source>
        <dbReference type="ARBA" id="ARBA00000900"/>
    </source>
</evidence>
<keyword evidence="7" id="KW-0479">Metal-binding</keyword>
<dbReference type="Gene3D" id="3.30.160.60">
    <property type="entry name" value="Classic Zinc Finger"/>
    <property type="match status" value="1"/>
</dbReference>
<dbReference type="PROSITE" id="PS50800">
    <property type="entry name" value="SAP"/>
    <property type="match status" value="1"/>
</dbReference>
<dbReference type="Gene3D" id="3.30.40.10">
    <property type="entry name" value="Zinc/RING finger domain, C3HC4 (zinc finger)"/>
    <property type="match status" value="1"/>
</dbReference>
<comment type="subcellular location">
    <subcellularLocation>
        <location evidence="2">Nucleus</location>
    </subcellularLocation>
</comment>
<protein>
    <recommendedName>
        <fullName evidence="5">RING-type E3 ubiquitin transferase</fullName>
        <ecNumber evidence="5">2.3.2.27</ecNumber>
    </recommendedName>
    <alternativeName>
        <fullName evidence="15 16">RING-type E3 ubiquitin transferase RAD18</fullName>
    </alternativeName>
</protein>
<proteinExistence type="inferred from homology"/>
<evidence type="ECO:0000256" key="5">
    <source>
        <dbReference type="ARBA" id="ARBA00012483"/>
    </source>
</evidence>
<dbReference type="PROSITE" id="PS50089">
    <property type="entry name" value="ZF_RING_2"/>
    <property type="match status" value="1"/>
</dbReference>
<keyword evidence="6" id="KW-0808">Transferase</keyword>
<dbReference type="InterPro" id="IPR013083">
    <property type="entry name" value="Znf_RING/FYVE/PHD"/>
</dbReference>
<dbReference type="Proteomes" id="UP001461498">
    <property type="component" value="Unassembled WGS sequence"/>
</dbReference>
<accession>A0AAW1D3V8</accession>
<evidence type="ECO:0000256" key="14">
    <source>
        <dbReference type="ARBA" id="ARBA00023242"/>
    </source>
</evidence>
<reference evidence="23 24" key="1">
    <citation type="submission" date="2022-12" db="EMBL/GenBank/DDBJ databases">
        <title>Chromosome-level genome assembly of true bugs.</title>
        <authorList>
            <person name="Ma L."/>
            <person name="Li H."/>
        </authorList>
    </citation>
    <scope>NUCLEOTIDE SEQUENCE [LARGE SCALE GENOMIC DNA]</scope>
    <source>
        <strain evidence="23">Lab_2022b</strain>
    </source>
</reference>
<comment type="caution">
    <text evidence="23">The sequence shown here is derived from an EMBL/GenBank/DDBJ whole genome shotgun (WGS) entry which is preliminary data.</text>
</comment>
<evidence type="ECO:0000256" key="18">
    <source>
        <dbReference type="PROSITE-ProRule" id="PRU01256"/>
    </source>
</evidence>
<dbReference type="GO" id="GO:0006301">
    <property type="term" value="P:DNA damage tolerance"/>
    <property type="evidence" value="ECO:0007669"/>
    <property type="project" value="InterPro"/>
</dbReference>
<feature type="compositionally biased region" description="Polar residues" evidence="19">
    <location>
        <begin position="494"/>
        <end position="510"/>
    </location>
</feature>
<comment type="pathway">
    <text evidence="3">Protein modification; protein ubiquitination.</text>
</comment>
<keyword evidence="12" id="KW-0238">DNA-binding</keyword>
<evidence type="ECO:0000256" key="3">
    <source>
        <dbReference type="ARBA" id="ARBA00004906"/>
    </source>
</evidence>
<feature type="compositionally biased region" description="Polar residues" evidence="19">
    <location>
        <begin position="121"/>
        <end position="131"/>
    </location>
</feature>
<feature type="domain" description="RING-type" evidence="20">
    <location>
        <begin position="26"/>
        <end position="63"/>
    </location>
</feature>
<evidence type="ECO:0000256" key="17">
    <source>
        <dbReference type="PROSITE-ProRule" id="PRU00175"/>
    </source>
</evidence>
<dbReference type="Pfam" id="PF13923">
    <property type="entry name" value="zf-C3HC4_2"/>
    <property type="match status" value="1"/>
</dbReference>
<feature type="domain" description="UBZ4-type" evidence="22">
    <location>
        <begin position="196"/>
        <end position="223"/>
    </location>
</feature>
<dbReference type="InterPro" id="IPR039577">
    <property type="entry name" value="Rad18"/>
</dbReference>
<dbReference type="PANTHER" id="PTHR14134">
    <property type="entry name" value="E3 UBIQUITIN-PROTEIN LIGASE RAD18"/>
    <property type="match status" value="1"/>
</dbReference>
<dbReference type="SMART" id="SM00513">
    <property type="entry name" value="SAP"/>
    <property type="match status" value="1"/>
</dbReference>
<dbReference type="PROSITE" id="PS00518">
    <property type="entry name" value="ZF_RING_1"/>
    <property type="match status" value="1"/>
</dbReference>
<dbReference type="GO" id="GO:0003697">
    <property type="term" value="F:single-stranded DNA binding"/>
    <property type="evidence" value="ECO:0007669"/>
    <property type="project" value="InterPro"/>
</dbReference>
<evidence type="ECO:0000256" key="4">
    <source>
        <dbReference type="ARBA" id="ARBA00009506"/>
    </source>
</evidence>
<dbReference type="PANTHER" id="PTHR14134:SF2">
    <property type="entry name" value="E3 UBIQUITIN-PROTEIN LIGASE RAD18"/>
    <property type="match status" value="1"/>
</dbReference>
<evidence type="ECO:0000256" key="11">
    <source>
        <dbReference type="ARBA" id="ARBA00022833"/>
    </source>
</evidence>
<feature type="region of interest" description="Disordered" evidence="19">
    <location>
        <begin position="365"/>
        <end position="427"/>
    </location>
</feature>
<dbReference type="GO" id="GO:0006513">
    <property type="term" value="P:protein monoubiquitination"/>
    <property type="evidence" value="ECO:0007669"/>
    <property type="project" value="InterPro"/>
</dbReference>
<evidence type="ECO:0000259" key="21">
    <source>
        <dbReference type="PROSITE" id="PS50800"/>
    </source>
</evidence>
<dbReference type="GO" id="GO:0061630">
    <property type="term" value="F:ubiquitin protein ligase activity"/>
    <property type="evidence" value="ECO:0007669"/>
    <property type="project" value="UniProtKB-EC"/>
</dbReference>
<dbReference type="GO" id="GO:0008270">
    <property type="term" value="F:zinc ion binding"/>
    <property type="evidence" value="ECO:0007669"/>
    <property type="project" value="UniProtKB-KW"/>
</dbReference>
<dbReference type="InterPro" id="IPR006642">
    <property type="entry name" value="Rad18_UBZ4"/>
</dbReference>
<dbReference type="Pfam" id="PF02037">
    <property type="entry name" value="SAP"/>
    <property type="match status" value="1"/>
</dbReference>
<name>A0AAW1D3V8_9HEMI</name>
<dbReference type="InterPro" id="IPR001841">
    <property type="entry name" value="Znf_RING"/>
</dbReference>
<evidence type="ECO:0000313" key="23">
    <source>
        <dbReference type="EMBL" id="KAK9505406.1"/>
    </source>
</evidence>
<dbReference type="AlphaFoldDB" id="A0AAW1D3V8"/>
<evidence type="ECO:0000256" key="19">
    <source>
        <dbReference type="SAM" id="MobiDB-lite"/>
    </source>
</evidence>
<dbReference type="EMBL" id="JAPXFL010000006">
    <property type="protein sequence ID" value="KAK9505406.1"/>
    <property type="molecule type" value="Genomic_DNA"/>
</dbReference>
<dbReference type="PROSITE" id="PS51908">
    <property type="entry name" value="ZF_UBZ4"/>
    <property type="match status" value="1"/>
</dbReference>
<feature type="domain" description="SAP" evidence="21">
    <location>
        <begin position="242"/>
        <end position="276"/>
    </location>
</feature>
<sequence>MQASADSINWPPEFSELKRLDVILKCGICYDFMNNCMITSCSHTYCSLCIRKFMQYKNQCPTCYEETYEINLRNNRLLDEVILIYTKIRDKLLRASRLASVTVPVKYDSKERKSEAKEILPSSSTANSNVDNKSEKVEEKVNSEKYATPSKKEENKPLLKLSAKDDDSVIVNGVKVPGMFTSPKMSSARPRRPEELTSCPVCEVKVPARNINIHLDSCLALDPAAKPKQKVKRRSPLPKRVYTMMPEKNLKKFLKDYGLSTSGDRKTMINRLQRYTVIYNAENDAVNPRPVSELIKQLEREEREEKKPNSIMKNIQNQTARPAVPKNDVEAIEKANKVYCEQNRASFMKLIEEMRAREGRNIKPLKPTNRIYSDDEDDPNRVDSSVCDNNLPTTSGCATAKEGSNSSPNKEIKYNAVNNDSDSDGDIFVSDTEDQVVKGKIDWNKTSVKASEDGTPDSIYDLITQKPIEEIDLTSEDNNELDENKLSSVKEANENTNDSLSTDYGDSSDGSVYFGTTKTKANQSNKKKKGNGLRKTPRRRLSLSWKKSAISDDTIDEHSSVINEETTSNNDNTENSFSINGINVDDKNFDDFNNESNEETTKEDEHNNSLAEDTEFNGFESTSKTSDEIITEGDSRILNNETINEEISGGDINEDDNKVIEETPLKRLTRSAKRKSMSNQDNKSDDEVLTTPVTRKKTKRDLQDTSPEI</sequence>
<evidence type="ECO:0000256" key="10">
    <source>
        <dbReference type="ARBA" id="ARBA00022786"/>
    </source>
</evidence>
<evidence type="ECO:0000256" key="13">
    <source>
        <dbReference type="ARBA" id="ARBA00023204"/>
    </source>
</evidence>
<feature type="compositionally biased region" description="Basic and acidic residues" evidence="19">
    <location>
        <begin position="132"/>
        <end position="143"/>
    </location>
</feature>
<dbReference type="FunFam" id="3.30.40.10:FF:000172">
    <property type="entry name" value="E3 ubiquitin-protein ligase RAD18"/>
    <property type="match status" value="1"/>
</dbReference>
<dbReference type="InterPro" id="IPR003034">
    <property type="entry name" value="SAP_dom"/>
</dbReference>
<keyword evidence="11" id="KW-0862">Zinc</keyword>
<keyword evidence="9 17" id="KW-0863">Zinc-finger</keyword>
<dbReference type="SUPFAM" id="SSF57850">
    <property type="entry name" value="RING/U-box"/>
    <property type="match status" value="1"/>
</dbReference>
<dbReference type="SMART" id="SM00184">
    <property type="entry name" value="RING"/>
    <property type="match status" value="1"/>
</dbReference>
<evidence type="ECO:0000259" key="22">
    <source>
        <dbReference type="PROSITE" id="PS51908"/>
    </source>
</evidence>
<dbReference type="CDD" id="cd16529">
    <property type="entry name" value="RING-HC_RAD18"/>
    <property type="match status" value="1"/>
</dbReference>
<evidence type="ECO:0000256" key="6">
    <source>
        <dbReference type="ARBA" id="ARBA00022679"/>
    </source>
</evidence>
<dbReference type="GO" id="GO:0005634">
    <property type="term" value="C:nucleus"/>
    <property type="evidence" value="ECO:0007669"/>
    <property type="project" value="UniProtKB-SubCell"/>
</dbReference>
<keyword evidence="14" id="KW-0539">Nucleus</keyword>
<evidence type="ECO:0000313" key="24">
    <source>
        <dbReference type="Proteomes" id="UP001461498"/>
    </source>
</evidence>
<keyword evidence="24" id="KW-1185">Reference proteome</keyword>
<dbReference type="GO" id="GO:0097505">
    <property type="term" value="C:Rad6-Rad18 complex"/>
    <property type="evidence" value="ECO:0007669"/>
    <property type="project" value="TreeGrafter"/>
</dbReference>
<feature type="compositionally biased region" description="Basic residues" evidence="19">
    <location>
        <begin position="525"/>
        <end position="541"/>
    </location>
</feature>
<comment type="similarity">
    <text evidence="4">Belongs to the RAD18 family.</text>
</comment>
<dbReference type="InterPro" id="IPR017907">
    <property type="entry name" value="Znf_RING_CS"/>
</dbReference>
<keyword evidence="13 18" id="KW-0234">DNA repair</keyword>
<dbReference type="SMART" id="SM00734">
    <property type="entry name" value="ZnF_Rad18"/>
    <property type="match status" value="1"/>
</dbReference>
<evidence type="ECO:0000256" key="16">
    <source>
        <dbReference type="ARBA" id="ARBA00082369"/>
    </source>
</evidence>
<feature type="compositionally biased region" description="Basic residues" evidence="19">
    <location>
        <begin position="667"/>
        <end position="676"/>
    </location>
</feature>
<evidence type="ECO:0000256" key="9">
    <source>
        <dbReference type="ARBA" id="ARBA00022771"/>
    </source>
</evidence>